<dbReference type="Proteomes" id="UP000694853">
    <property type="component" value="Unplaced"/>
</dbReference>
<dbReference type="SUPFAM" id="SSF52743">
    <property type="entry name" value="Subtilisin-like"/>
    <property type="match status" value="1"/>
</dbReference>
<dbReference type="Gene3D" id="3.40.50.200">
    <property type="entry name" value="Peptidase S8/S53 domain"/>
    <property type="match status" value="1"/>
</dbReference>
<dbReference type="GeneID" id="113874513"/>
<dbReference type="Gene3D" id="2.60.40.2310">
    <property type="match status" value="1"/>
</dbReference>
<evidence type="ECO:0000256" key="2">
    <source>
        <dbReference type="ARBA" id="ARBA00011073"/>
    </source>
</evidence>
<dbReference type="InterPro" id="IPR023828">
    <property type="entry name" value="Peptidase_S8_Ser-AS"/>
</dbReference>
<feature type="domain" description="PA" evidence="9">
    <location>
        <begin position="223"/>
        <end position="276"/>
    </location>
</feature>
<protein>
    <submittedName>
        <fullName evidence="12">Subtilisin-like protease Glyma18g48580</fullName>
    </submittedName>
</protein>
<dbReference type="PANTHER" id="PTHR10795">
    <property type="entry name" value="PROPROTEIN CONVERTASE SUBTILISIN/KEXIN"/>
    <property type="match status" value="1"/>
</dbReference>
<dbReference type="PRINTS" id="PR00723">
    <property type="entry name" value="SUBTILISIN"/>
</dbReference>
<evidence type="ECO:0000259" key="9">
    <source>
        <dbReference type="Pfam" id="PF02225"/>
    </source>
</evidence>
<dbReference type="Pfam" id="PF00082">
    <property type="entry name" value="Peptidase_S8"/>
    <property type="match status" value="1"/>
</dbReference>
<evidence type="ECO:0000256" key="7">
    <source>
        <dbReference type="PROSITE-ProRule" id="PRU01240"/>
    </source>
</evidence>
<evidence type="ECO:0000259" key="8">
    <source>
        <dbReference type="Pfam" id="PF00082"/>
    </source>
</evidence>
<dbReference type="Pfam" id="PF02225">
    <property type="entry name" value="PA"/>
    <property type="match status" value="1"/>
</dbReference>
<accession>A0A8B8MII3</accession>
<name>A0A8B8MII3_ABRPR</name>
<keyword evidence="3" id="KW-0645">Protease</keyword>
<proteinExistence type="inferred from homology"/>
<dbReference type="RefSeq" id="XP_027368536.1">
    <property type="nucleotide sequence ID" value="XM_027512735.1"/>
</dbReference>
<evidence type="ECO:0000259" key="10">
    <source>
        <dbReference type="Pfam" id="PF17766"/>
    </source>
</evidence>
<keyword evidence="11" id="KW-1185">Reference proteome</keyword>
<evidence type="ECO:0000256" key="6">
    <source>
        <dbReference type="ARBA" id="ARBA00022825"/>
    </source>
</evidence>
<dbReference type="CDD" id="cd02120">
    <property type="entry name" value="PA_subtilisin_like"/>
    <property type="match status" value="1"/>
</dbReference>
<keyword evidence="5" id="KW-0378">Hydrolase</keyword>
<gene>
    <name evidence="12" type="primary">LOC113874513</name>
</gene>
<comment type="subcellular location">
    <subcellularLocation>
        <location evidence="1">Secreted</location>
    </subcellularLocation>
</comment>
<dbReference type="InterPro" id="IPR041469">
    <property type="entry name" value="Subtilisin-like_FN3"/>
</dbReference>
<comment type="similarity">
    <text evidence="2 7">Belongs to the peptidase S8 family.</text>
</comment>
<feature type="domain" description="Subtilisin-like protease fibronectin type-III" evidence="10">
    <location>
        <begin position="477"/>
        <end position="546"/>
    </location>
</feature>
<evidence type="ECO:0000256" key="1">
    <source>
        <dbReference type="ARBA" id="ARBA00004613"/>
    </source>
</evidence>
<dbReference type="InterPro" id="IPR036852">
    <property type="entry name" value="Peptidase_S8/S53_dom_sf"/>
</dbReference>
<dbReference type="Pfam" id="PF17766">
    <property type="entry name" value="fn3_6"/>
    <property type="match status" value="1"/>
</dbReference>
<evidence type="ECO:0000256" key="3">
    <source>
        <dbReference type="ARBA" id="ARBA00022670"/>
    </source>
</evidence>
<sequence length="557" mass="59350">MSGKRKDALSKLIGARFFSKNYEAENGKLEALFRSARDFEGHGTHTLSTAGGNFAFGANVFGNGNGTAKGGSPRARVAAYKTCWSKNDVPQCHDADIIQAFDHAIHDAVDVISISAGKYPSAEALFTDGISIGAFHAVARNILVVCSADNDGPTPSSVANVAPWSFTVAAGTIDRDFLSNISVGNKHYLQGASLNRGLPSGNFYPLIHAIDARLPNATIQDARLCKARTLDPKKVRGKIVICVRREKITSIAEGQEAALAGAVGVAVVNDEKSGKTLLAEPHPLTAVNVDPRAASQAFNYQSSNKNNSRELAAHVTSAQTYLGVKPAPIMAGFSSRGPSAVQPLILKPDITGPGVNILAGYSPATGPSNIASDKRRVLFNIQQGTSMSCPHVAGVAALLKTLHPNWTPAAIKSAIMTTATTLDNTNRPIRDTFDKVATPFEYGSGHIRPNHAMDPGLVYDLSTSDYLIVLLSFNIENLNYPSITVAYGGIHTIKVTRTLTNVGPPSTYVVSTHKLEGFKVLVRPSSLTFKRIAEKKKFSVILKARGVPRHGFPIFGN</sequence>
<dbReference type="GO" id="GO:0004252">
    <property type="term" value="F:serine-type endopeptidase activity"/>
    <property type="evidence" value="ECO:0007669"/>
    <property type="project" value="InterPro"/>
</dbReference>
<dbReference type="PROSITE" id="PS00138">
    <property type="entry name" value="SUBTILASE_SER"/>
    <property type="match status" value="1"/>
</dbReference>
<evidence type="ECO:0000313" key="11">
    <source>
        <dbReference type="Proteomes" id="UP000694853"/>
    </source>
</evidence>
<dbReference type="KEGG" id="aprc:113874513"/>
<dbReference type="GO" id="GO:0005576">
    <property type="term" value="C:extracellular region"/>
    <property type="evidence" value="ECO:0007669"/>
    <property type="project" value="UniProtKB-SubCell"/>
</dbReference>
<keyword evidence="6" id="KW-0720">Serine protease</keyword>
<evidence type="ECO:0000256" key="5">
    <source>
        <dbReference type="ARBA" id="ARBA00022801"/>
    </source>
</evidence>
<dbReference type="InterPro" id="IPR003137">
    <property type="entry name" value="PA_domain"/>
</dbReference>
<organism evidence="11 12">
    <name type="scientific">Abrus precatorius</name>
    <name type="common">Indian licorice</name>
    <name type="synonym">Glycine abrus</name>
    <dbReference type="NCBI Taxonomy" id="3816"/>
    <lineage>
        <taxon>Eukaryota</taxon>
        <taxon>Viridiplantae</taxon>
        <taxon>Streptophyta</taxon>
        <taxon>Embryophyta</taxon>
        <taxon>Tracheophyta</taxon>
        <taxon>Spermatophyta</taxon>
        <taxon>Magnoliopsida</taxon>
        <taxon>eudicotyledons</taxon>
        <taxon>Gunneridae</taxon>
        <taxon>Pentapetalae</taxon>
        <taxon>rosids</taxon>
        <taxon>fabids</taxon>
        <taxon>Fabales</taxon>
        <taxon>Fabaceae</taxon>
        <taxon>Papilionoideae</taxon>
        <taxon>50 kb inversion clade</taxon>
        <taxon>NPAAA clade</taxon>
        <taxon>indigoferoid/millettioid clade</taxon>
        <taxon>Abreae</taxon>
        <taxon>Abrus</taxon>
    </lineage>
</organism>
<comment type="caution">
    <text evidence="7">Lacks conserved residue(s) required for the propagation of feature annotation.</text>
</comment>
<dbReference type="OrthoDB" id="206201at2759"/>
<dbReference type="GO" id="GO:0009610">
    <property type="term" value="P:response to symbiotic fungus"/>
    <property type="evidence" value="ECO:0007669"/>
    <property type="project" value="UniProtKB-ARBA"/>
</dbReference>
<feature type="domain" description="Peptidase S8/S53" evidence="8">
    <location>
        <begin position="31"/>
        <end position="424"/>
    </location>
</feature>
<dbReference type="GO" id="GO:0006508">
    <property type="term" value="P:proteolysis"/>
    <property type="evidence" value="ECO:0007669"/>
    <property type="project" value="UniProtKB-KW"/>
</dbReference>
<dbReference type="PROSITE" id="PS51892">
    <property type="entry name" value="SUBTILASE"/>
    <property type="match status" value="1"/>
</dbReference>
<reference evidence="12" key="2">
    <citation type="submission" date="2025-08" db="UniProtKB">
        <authorList>
            <consortium name="RefSeq"/>
        </authorList>
    </citation>
    <scope>IDENTIFICATION</scope>
    <source>
        <tissue evidence="12">Young leaves</tissue>
    </source>
</reference>
<dbReference type="InterPro" id="IPR000209">
    <property type="entry name" value="Peptidase_S8/S53_dom"/>
</dbReference>
<dbReference type="Gene3D" id="3.50.30.30">
    <property type="match status" value="1"/>
</dbReference>
<keyword evidence="4" id="KW-0732">Signal</keyword>
<dbReference type="InterPro" id="IPR045051">
    <property type="entry name" value="SBT"/>
</dbReference>
<evidence type="ECO:0000256" key="4">
    <source>
        <dbReference type="ARBA" id="ARBA00022729"/>
    </source>
</evidence>
<dbReference type="AlphaFoldDB" id="A0A8B8MII3"/>
<dbReference type="InterPro" id="IPR015500">
    <property type="entry name" value="Peptidase_S8_subtilisin-rel"/>
</dbReference>
<reference evidence="11" key="1">
    <citation type="journal article" date="2019" name="Toxins">
        <title>Detection of Abrin-Like and Prepropulchellin-Like Toxin Genes and Transcripts Using Whole Genome Sequencing and Full-Length Transcript Sequencing of Abrus precatorius.</title>
        <authorList>
            <person name="Hovde B.T."/>
            <person name="Daligault H.E."/>
            <person name="Hanschen E.R."/>
            <person name="Kunde Y.A."/>
            <person name="Johnson M.B."/>
            <person name="Starkenburg S.R."/>
            <person name="Johnson S.L."/>
        </authorList>
    </citation>
    <scope>NUCLEOTIDE SEQUENCE [LARGE SCALE GENOMIC DNA]</scope>
</reference>
<evidence type="ECO:0000313" key="12">
    <source>
        <dbReference type="RefSeq" id="XP_027368536.1"/>
    </source>
</evidence>